<dbReference type="PANTHER" id="PTHR12184">
    <property type="entry name" value="UBIQUINOL-CYTOCHROME C REDUCTASE COMPLEX ASSEMBLY FACTOR 1 FAMILY MEMBER"/>
    <property type="match status" value="1"/>
</dbReference>
<protein>
    <submittedName>
        <fullName evidence="3">Ubiquinol cytochrome-c reductase assembly protein Cbp3</fullName>
        <ecNumber evidence="3">2.3.1.179</ecNumber>
    </submittedName>
</protein>
<comment type="caution">
    <text evidence="3">The sequence shown here is derived from an EMBL/GenBank/DDBJ whole genome shotgun (WGS) entry which is preliminary data.</text>
</comment>
<feature type="domain" description="Ubiquinol-cytochrome c chaperone" evidence="2">
    <location>
        <begin position="114"/>
        <end position="253"/>
    </location>
</feature>
<dbReference type="OrthoDB" id="10253878at2759"/>
<dbReference type="GO" id="GO:0005739">
    <property type="term" value="C:mitochondrion"/>
    <property type="evidence" value="ECO:0007669"/>
    <property type="project" value="TreeGrafter"/>
</dbReference>
<evidence type="ECO:0000313" key="4">
    <source>
        <dbReference type="Proteomes" id="UP001150925"/>
    </source>
</evidence>
<dbReference type="GO" id="GO:0034551">
    <property type="term" value="P:mitochondrial respiratory chain complex III assembly"/>
    <property type="evidence" value="ECO:0007669"/>
    <property type="project" value="TreeGrafter"/>
</dbReference>
<comment type="similarity">
    <text evidence="1">Belongs to the CBP3 family.</text>
</comment>
<keyword evidence="3" id="KW-0012">Acyltransferase</keyword>
<dbReference type="PANTHER" id="PTHR12184:SF1">
    <property type="entry name" value="UBIQUINOL-CYTOCHROME-C REDUCTASE COMPLEX ASSEMBLY FACTOR 1"/>
    <property type="match status" value="1"/>
</dbReference>
<dbReference type="EC" id="2.3.1.179" evidence="3"/>
<name>A0A9W8AJM8_9FUNG</name>
<dbReference type="Proteomes" id="UP001150925">
    <property type="component" value="Unassembled WGS sequence"/>
</dbReference>
<keyword evidence="4" id="KW-1185">Reference proteome</keyword>
<keyword evidence="3" id="KW-0808">Transferase</keyword>
<dbReference type="AlphaFoldDB" id="A0A9W8AJM8"/>
<organism evidence="3 4">
    <name type="scientific">Dispira parvispora</name>
    <dbReference type="NCBI Taxonomy" id="1520584"/>
    <lineage>
        <taxon>Eukaryota</taxon>
        <taxon>Fungi</taxon>
        <taxon>Fungi incertae sedis</taxon>
        <taxon>Zoopagomycota</taxon>
        <taxon>Kickxellomycotina</taxon>
        <taxon>Dimargaritomycetes</taxon>
        <taxon>Dimargaritales</taxon>
        <taxon>Dimargaritaceae</taxon>
        <taxon>Dispira</taxon>
    </lineage>
</organism>
<gene>
    <name evidence="3" type="primary">cbp3</name>
    <name evidence="3" type="ORF">IWQ62_005023</name>
</gene>
<evidence type="ECO:0000259" key="2">
    <source>
        <dbReference type="Pfam" id="PF03981"/>
    </source>
</evidence>
<dbReference type="GO" id="GO:0004315">
    <property type="term" value="F:3-oxoacyl-[acyl-carrier-protein] synthase activity"/>
    <property type="evidence" value="ECO:0007669"/>
    <property type="project" value="UniProtKB-EC"/>
</dbReference>
<evidence type="ECO:0000313" key="3">
    <source>
        <dbReference type="EMBL" id="KAJ1957752.1"/>
    </source>
</evidence>
<dbReference type="InterPro" id="IPR021150">
    <property type="entry name" value="Ubiq_cyt_c_chap"/>
</dbReference>
<evidence type="ECO:0000256" key="1">
    <source>
        <dbReference type="ARBA" id="ARBA00006407"/>
    </source>
</evidence>
<reference evidence="3" key="1">
    <citation type="submission" date="2022-07" db="EMBL/GenBank/DDBJ databases">
        <title>Phylogenomic reconstructions and comparative analyses of Kickxellomycotina fungi.</title>
        <authorList>
            <person name="Reynolds N.K."/>
            <person name="Stajich J.E."/>
            <person name="Barry K."/>
            <person name="Grigoriev I.V."/>
            <person name="Crous P."/>
            <person name="Smith M.E."/>
        </authorList>
    </citation>
    <scope>NUCLEOTIDE SEQUENCE</scope>
    <source>
        <strain evidence="3">RSA 1196</strain>
    </source>
</reference>
<dbReference type="Pfam" id="PF03981">
    <property type="entry name" value="Ubiq_cyt_C_chap"/>
    <property type="match status" value="1"/>
</dbReference>
<sequence>MQALSFIARRYGAHPQGIPRVLPRLVQPWTLDTHSRHVSGGKTAQKVDRLTALKRKVPEETELMAKEYRTFKGPIVKIIDKLFGRYKHHYVAIPIAANIYSQCRDLDYHDFYIQTLGLPDTYQTWFSVTQLHVWMMMVRLRNDPNGKHIMQEMVNHFFHDAETRMQKIGIHTERLVNKTLKELVAAFHGSILAFDEAMCRNDPYLAAALWRNLFKTNHVRAKDLDYLVHYVRRQLAALDQVSEYDLHRGYFQFDMPDNRLTIPA</sequence>
<proteinExistence type="inferred from homology"/>
<dbReference type="InterPro" id="IPR007129">
    <property type="entry name" value="Ubiqinol_cyt_c_chaperone_CPB3"/>
</dbReference>
<accession>A0A9W8AJM8</accession>
<dbReference type="EMBL" id="JANBPY010001890">
    <property type="protein sequence ID" value="KAJ1957752.1"/>
    <property type="molecule type" value="Genomic_DNA"/>
</dbReference>